<dbReference type="AlphaFoldDB" id="A0A9P7DKH6"/>
<protein>
    <submittedName>
        <fullName evidence="3">Uncharacterized protein</fullName>
    </submittedName>
</protein>
<name>A0A9P7DKH6_9AGAM</name>
<feature type="signal peptide" evidence="2">
    <location>
        <begin position="1"/>
        <end position="27"/>
    </location>
</feature>
<keyword evidence="2" id="KW-0732">Signal</keyword>
<feature type="region of interest" description="Disordered" evidence="1">
    <location>
        <begin position="71"/>
        <end position="115"/>
    </location>
</feature>
<dbReference type="GeneID" id="64603845"/>
<dbReference type="EMBL" id="JABBWE010000017">
    <property type="protein sequence ID" value="KAG1797029.1"/>
    <property type="molecule type" value="Genomic_DNA"/>
</dbReference>
<dbReference type="OrthoDB" id="2690231at2759"/>
<accession>A0A9P7DKH6</accession>
<feature type="chain" id="PRO_5040416514" evidence="2">
    <location>
        <begin position="28"/>
        <end position="149"/>
    </location>
</feature>
<dbReference type="Proteomes" id="UP000719766">
    <property type="component" value="Unassembled WGS sequence"/>
</dbReference>
<dbReference type="RefSeq" id="XP_041162300.1">
    <property type="nucleotide sequence ID" value="XM_041310081.1"/>
</dbReference>
<keyword evidence="4" id="KW-1185">Reference proteome</keyword>
<evidence type="ECO:0000256" key="1">
    <source>
        <dbReference type="SAM" id="MobiDB-lite"/>
    </source>
</evidence>
<evidence type="ECO:0000313" key="3">
    <source>
        <dbReference type="EMBL" id="KAG1797029.1"/>
    </source>
</evidence>
<reference evidence="3" key="1">
    <citation type="journal article" date="2020" name="New Phytol.">
        <title>Comparative genomics reveals dynamic genome evolution in host specialist ectomycorrhizal fungi.</title>
        <authorList>
            <person name="Lofgren L.A."/>
            <person name="Nguyen N.H."/>
            <person name="Vilgalys R."/>
            <person name="Ruytinx J."/>
            <person name="Liao H.L."/>
            <person name="Branco S."/>
            <person name="Kuo A."/>
            <person name="LaButti K."/>
            <person name="Lipzen A."/>
            <person name="Andreopoulos W."/>
            <person name="Pangilinan J."/>
            <person name="Riley R."/>
            <person name="Hundley H."/>
            <person name="Na H."/>
            <person name="Barry K."/>
            <person name="Grigoriev I.V."/>
            <person name="Stajich J.E."/>
            <person name="Kennedy P.G."/>
        </authorList>
    </citation>
    <scope>NUCLEOTIDE SEQUENCE</scope>
    <source>
        <strain evidence="3">S12</strain>
    </source>
</reference>
<evidence type="ECO:0000256" key="2">
    <source>
        <dbReference type="SAM" id="SignalP"/>
    </source>
</evidence>
<comment type="caution">
    <text evidence="3">The sequence shown here is derived from an EMBL/GenBank/DDBJ whole genome shotgun (WGS) entry which is preliminary data.</text>
</comment>
<organism evidence="3 4">
    <name type="scientific">Suillus plorans</name>
    <dbReference type="NCBI Taxonomy" id="116603"/>
    <lineage>
        <taxon>Eukaryota</taxon>
        <taxon>Fungi</taxon>
        <taxon>Dikarya</taxon>
        <taxon>Basidiomycota</taxon>
        <taxon>Agaricomycotina</taxon>
        <taxon>Agaricomycetes</taxon>
        <taxon>Agaricomycetidae</taxon>
        <taxon>Boletales</taxon>
        <taxon>Suillineae</taxon>
        <taxon>Suillaceae</taxon>
        <taxon>Suillus</taxon>
    </lineage>
</organism>
<proteinExistence type="predicted"/>
<sequence length="149" mass="16693">MGHPHSSTMSTHPRFLFLFLAPLQATCDMGQLSVAPNLDPDLRVSAGLVSGMMRSRDRLDSKMREPPAVEVPYTAGKPRNYKRKPATNSCRPPYTHTHSNATQQTRAHHHHHSNHLPLPLLRHFVPLPVPVHSPTPKIVQLCLGQKVCR</sequence>
<evidence type="ECO:0000313" key="4">
    <source>
        <dbReference type="Proteomes" id="UP000719766"/>
    </source>
</evidence>
<gene>
    <name evidence="3" type="ORF">HD556DRAFT_268922</name>
</gene>